<gene>
    <name evidence="2" type="ORF">AY555_08140</name>
</gene>
<evidence type="ECO:0000259" key="1">
    <source>
        <dbReference type="Pfam" id="PF21839"/>
    </source>
</evidence>
<accession>A0A143DF46</accession>
<dbReference type="STRING" id="1549855.AY555_08140"/>
<keyword evidence="3" id="KW-1185">Reference proteome</keyword>
<name>A0A143DF46_9PROT</name>
<organism evidence="2 3">
    <name type="scientific">Haematospirillum jordaniae</name>
    <dbReference type="NCBI Taxonomy" id="1549855"/>
    <lineage>
        <taxon>Bacteria</taxon>
        <taxon>Pseudomonadati</taxon>
        <taxon>Pseudomonadota</taxon>
        <taxon>Alphaproteobacteria</taxon>
        <taxon>Rhodospirillales</taxon>
        <taxon>Novispirillaceae</taxon>
        <taxon>Haematospirillum</taxon>
    </lineage>
</organism>
<proteinExistence type="predicted"/>
<reference evidence="2 3" key="1">
    <citation type="submission" date="2016-02" db="EMBL/GenBank/DDBJ databases">
        <title>Complete Genome of H5569, the type strain of the newly described species Haematospirillium jordaniae.</title>
        <authorList>
            <person name="Nicholson A.C."/>
            <person name="Humrighouse B.W."/>
            <person name="Loparov V."/>
            <person name="McQuiston J.R."/>
        </authorList>
    </citation>
    <scope>NUCLEOTIDE SEQUENCE [LARGE SCALE GENOMIC DNA]</scope>
    <source>
        <strain evidence="2 3">H5569</strain>
    </source>
</reference>
<dbReference type="Pfam" id="PF21839">
    <property type="entry name" value="DUF6898"/>
    <property type="match status" value="1"/>
</dbReference>
<dbReference type="AlphaFoldDB" id="A0A143DF46"/>
<dbReference type="Proteomes" id="UP000076066">
    <property type="component" value="Chromosome"/>
</dbReference>
<protein>
    <recommendedName>
        <fullName evidence="1">DUF6898 domain-containing protein</fullName>
    </recommendedName>
</protein>
<sequence>MELVVGKACMVAPSSDEVLFEIRILGNSAQVSAIHVPTNTEVKVVCPAALPAALMQKAALRRLLWVLGRPKRP</sequence>
<dbReference type="EMBL" id="CP014525">
    <property type="protein sequence ID" value="AMW35150.1"/>
    <property type="molecule type" value="Genomic_DNA"/>
</dbReference>
<evidence type="ECO:0000313" key="2">
    <source>
        <dbReference type="EMBL" id="AMW35150.1"/>
    </source>
</evidence>
<dbReference type="InterPro" id="IPR054193">
    <property type="entry name" value="DUF6898"/>
</dbReference>
<dbReference type="KEGG" id="hjo:AY555_08140"/>
<feature type="domain" description="DUF6898" evidence="1">
    <location>
        <begin position="16"/>
        <end position="69"/>
    </location>
</feature>
<evidence type="ECO:0000313" key="3">
    <source>
        <dbReference type="Proteomes" id="UP000076066"/>
    </source>
</evidence>